<dbReference type="InterPro" id="IPR050490">
    <property type="entry name" value="Bact_solute-bd_prot1"/>
</dbReference>
<dbReference type="OrthoDB" id="9787283at2"/>
<name>A0A2V5KPQ9_9BACL</name>
<accession>A0A2V5KPQ9</accession>
<evidence type="ECO:0000256" key="7">
    <source>
        <dbReference type="SAM" id="SignalP"/>
    </source>
</evidence>
<dbReference type="SUPFAM" id="SSF53850">
    <property type="entry name" value="Periplasmic binding protein-like II"/>
    <property type="match status" value="1"/>
</dbReference>
<keyword evidence="9" id="KW-1185">Reference proteome</keyword>
<proteinExistence type="predicted"/>
<keyword evidence="1" id="KW-1003">Cell membrane</keyword>
<feature type="chain" id="PRO_5038494208" evidence="7">
    <location>
        <begin position="19"/>
        <end position="514"/>
    </location>
</feature>
<keyword evidence="3" id="KW-0472">Membrane</keyword>
<evidence type="ECO:0000256" key="3">
    <source>
        <dbReference type="ARBA" id="ARBA00023136"/>
    </source>
</evidence>
<evidence type="ECO:0000256" key="4">
    <source>
        <dbReference type="ARBA" id="ARBA00023139"/>
    </source>
</evidence>
<dbReference type="EMBL" id="QJVJ01000018">
    <property type="protein sequence ID" value="PYI50516.1"/>
    <property type="molecule type" value="Genomic_DNA"/>
</dbReference>
<evidence type="ECO:0000256" key="6">
    <source>
        <dbReference type="SAM" id="MobiDB-lite"/>
    </source>
</evidence>
<keyword evidence="5" id="KW-0449">Lipoprotein</keyword>
<keyword evidence="4" id="KW-0564">Palmitate</keyword>
<evidence type="ECO:0000256" key="5">
    <source>
        <dbReference type="ARBA" id="ARBA00023288"/>
    </source>
</evidence>
<dbReference type="AlphaFoldDB" id="A0A2V5KPQ9"/>
<dbReference type="Pfam" id="PF01547">
    <property type="entry name" value="SBP_bac_1"/>
    <property type="match status" value="1"/>
</dbReference>
<dbReference type="Gene3D" id="3.40.190.10">
    <property type="entry name" value="Periplasmic binding protein-like II"/>
    <property type="match status" value="2"/>
</dbReference>
<evidence type="ECO:0000313" key="8">
    <source>
        <dbReference type="EMBL" id="PYI50516.1"/>
    </source>
</evidence>
<dbReference type="RefSeq" id="WP_110843531.1">
    <property type="nucleotide sequence ID" value="NZ_QJVJ01000018.1"/>
</dbReference>
<protein>
    <submittedName>
        <fullName evidence="8">ABC transporter substrate-binding protein</fullName>
    </submittedName>
</protein>
<reference evidence="8 9" key="1">
    <citation type="submission" date="2018-05" db="EMBL/GenBank/DDBJ databases">
        <title>Paenibacillus flagellatus sp. nov., isolated from selenium mineral soil.</title>
        <authorList>
            <person name="Dai X."/>
        </authorList>
    </citation>
    <scope>NUCLEOTIDE SEQUENCE [LARGE SCALE GENOMIC DNA]</scope>
    <source>
        <strain evidence="8 9">DXL2</strain>
    </source>
</reference>
<organism evidence="8 9">
    <name type="scientific">Paenibacillus flagellatus</name>
    <dbReference type="NCBI Taxonomy" id="2211139"/>
    <lineage>
        <taxon>Bacteria</taxon>
        <taxon>Bacillati</taxon>
        <taxon>Bacillota</taxon>
        <taxon>Bacilli</taxon>
        <taxon>Bacillales</taxon>
        <taxon>Paenibacillaceae</taxon>
        <taxon>Paenibacillus</taxon>
    </lineage>
</organism>
<comment type="caution">
    <text evidence="8">The sequence shown here is derived from an EMBL/GenBank/DDBJ whole genome shotgun (WGS) entry which is preliminary data.</text>
</comment>
<dbReference type="Proteomes" id="UP000247476">
    <property type="component" value="Unassembled WGS sequence"/>
</dbReference>
<feature type="region of interest" description="Disordered" evidence="6">
    <location>
        <begin position="26"/>
        <end position="47"/>
    </location>
</feature>
<feature type="signal peptide" evidence="7">
    <location>
        <begin position="1"/>
        <end position="18"/>
    </location>
</feature>
<dbReference type="PANTHER" id="PTHR43649">
    <property type="entry name" value="ARABINOSE-BINDING PROTEIN-RELATED"/>
    <property type="match status" value="1"/>
</dbReference>
<evidence type="ECO:0000313" key="9">
    <source>
        <dbReference type="Proteomes" id="UP000247476"/>
    </source>
</evidence>
<keyword evidence="2 7" id="KW-0732">Signal</keyword>
<evidence type="ECO:0000256" key="2">
    <source>
        <dbReference type="ARBA" id="ARBA00022729"/>
    </source>
</evidence>
<dbReference type="InterPro" id="IPR006059">
    <property type="entry name" value="SBP"/>
</dbReference>
<dbReference type="PROSITE" id="PS51257">
    <property type="entry name" value="PROKAR_LIPOPROTEIN"/>
    <property type="match status" value="1"/>
</dbReference>
<evidence type="ECO:0000256" key="1">
    <source>
        <dbReference type="ARBA" id="ARBA00022475"/>
    </source>
</evidence>
<dbReference type="PANTHER" id="PTHR43649:SF33">
    <property type="entry name" value="POLYGALACTURONAN_RHAMNOGALACTURONAN-BINDING PROTEIN YTCQ"/>
    <property type="match status" value="1"/>
</dbReference>
<sequence length="514" mass="57919">MRKGLSTMLAVVLSLAVAAGCSGSKPDASGETGAAGGGTPSASGAPAKQTFSMLTESHPSWPYNKDWLIWKLFEEKTGVTIDMQVPSGKLDEAINLAVASGNMPDIMFMLTDQMANKFGQQGALVNILDYLNDMPNFKKWLDRYPEIAKGAIAADGNMYKFPNEGFGETNRMIWLYRDDVFKKHGLTPPKTYDDLYAVLKKLKELYPNSYPLAFRNGAQLGMMRNLSANFSTHEGYYYESNELKYGPTSDNYKKIVEYLNKFYKEGLIPPDWLTMDTKQWQDIMSTNRAFVTFDYISRIDFFNLALRKDNPQFNMAFLAPPAGLPGGKQLSAYTQFVESGLTVSSKSKNIKSVMKFIDFYYSEEGRNIASWGKEGETYTVTNGKKQLMKDKFVDISDMRKKTGLATNGVYTWIDYDAHLSLASPELQAAYVEARKYDDVFRPRASFNEKEQEVISTAGQAIDKHREEAITKFILGERSLGDWDKYVDEAKKLGLQKVMDTYKTAFERAAKTSLK</sequence>
<gene>
    <name evidence="8" type="ORF">DLM86_28870</name>
</gene>